<dbReference type="CDD" id="cd12394">
    <property type="entry name" value="RRM1_RBM34"/>
    <property type="match status" value="1"/>
</dbReference>
<dbReference type="GO" id="GO:0003729">
    <property type="term" value="F:mRNA binding"/>
    <property type="evidence" value="ECO:0007669"/>
    <property type="project" value="TreeGrafter"/>
</dbReference>
<dbReference type="InterPro" id="IPR000504">
    <property type="entry name" value="RRM_dom"/>
</dbReference>
<feature type="compositionally biased region" description="Basic and acidic residues" evidence="3">
    <location>
        <begin position="66"/>
        <end position="77"/>
    </location>
</feature>
<evidence type="ECO:0000256" key="3">
    <source>
        <dbReference type="SAM" id="MobiDB-lite"/>
    </source>
</evidence>
<reference evidence="5 6" key="1">
    <citation type="journal article" date="2021" name="G3 (Bethesda)">
        <title>Improved contiguity of the threespine stickleback genome using long-read sequencing.</title>
        <authorList>
            <person name="Nath S."/>
            <person name="Shaw D.E."/>
            <person name="White M.A."/>
        </authorList>
    </citation>
    <scope>NUCLEOTIDE SEQUENCE [LARGE SCALE GENOMIC DNA]</scope>
    <source>
        <strain evidence="5 6">Lake Benthic</strain>
    </source>
</reference>
<dbReference type="Proteomes" id="UP000007635">
    <property type="component" value="Chromosome IX"/>
</dbReference>
<dbReference type="PROSITE" id="PS50102">
    <property type="entry name" value="RRM"/>
    <property type="match status" value="2"/>
</dbReference>
<feature type="compositionally biased region" description="Basic and acidic residues" evidence="3">
    <location>
        <begin position="334"/>
        <end position="344"/>
    </location>
</feature>
<feature type="compositionally biased region" description="Basic and acidic residues" evidence="3">
    <location>
        <begin position="89"/>
        <end position="101"/>
    </location>
</feature>
<dbReference type="Ensembl" id="ENSGACT00000055419.1">
    <property type="protein sequence ID" value="ENSGACP00000054355.1"/>
    <property type="gene ID" value="ENSGACG00000001040.2"/>
</dbReference>
<keyword evidence="6" id="KW-1185">Reference proteome</keyword>
<organism evidence="5 6">
    <name type="scientific">Gasterosteus aculeatus aculeatus</name>
    <name type="common">three-spined stickleback</name>
    <dbReference type="NCBI Taxonomy" id="481459"/>
    <lineage>
        <taxon>Eukaryota</taxon>
        <taxon>Metazoa</taxon>
        <taxon>Chordata</taxon>
        <taxon>Craniata</taxon>
        <taxon>Vertebrata</taxon>
        <taxon>Euteleostomi</taxon>
        <taxon>Actinopterygii</taxon>
        <taxon>Neopterygii</taxon>
        <taxon>Teleostei</taxon>
        <taxon>Neoteleostei</taxon>
        <taxon>Acanthomorphata</taxon>
        <taxon>Eupercaria</taxon>
        <taxon>Perciformes</taxon>
        <taxon>Cottioidei</taxon>
        <taxon>Gasterosteales</taxon>
        <taxon>Gasterosteidae</taxon>
        <taxon>Gasterosteus</taxon>
    </lineage>
</organism>
<evidence type="ECO:0000256" key="2">
    <source>
        <dbReference type="PROSITE-ProRule" id="PRU00176"/>
    </source>
</evidence>
<protein>
    <submittedName>
        <fullName evidence="5">RNA binding motif protein 34</fullName>
    </submittedName>
</protein>
<feature type="region of interest" description="Disordered" evidence="3">
    <location>
        <begin position="49"/>
        <end position="140"/>
    </location>
</feature>
<dbReference type="SMART" id="SM00360">
    <property type="entry name" value="RRM"/>
    <property type="match status" value="2"/>
</dbReference>
<evidence type="ECO:0000313" key="5">
    <source>
        <dbReference type="Ensembl" id="ENSGACP00000054355.1"/>
    </source>
</evidence>
<dbReference type="Pfam" id="PF00076">
    <property type="entry name" value="RRM_1"/>
    <property type="match status" value="2"/>
</dbReference>
<feature type="domain" description="RRM" evidence="4">
    <location>
        <begin position="265"/>
        <end position="342"/>
    </location>
</feature>
<dbReference type="PANTHER" id="PTHR48025:SF1">
    <property type="entry name" value="RRM DOMAIN-CONTAINING PROTEIN"/>
    <property type="match status" value="1"/>
</dbReference>
<dbReference type="InterPro" id="IPR034221">
    <property type="entry name" value="RBM34_RRM2"/>
</dbReference>
<sequence length="417" mass="46317">MKKKLKKSVEALSGQLAADYEVGQVSGSLFKKKSAASGSLSTLFSTAAPTGAVLFQPPPKPVQKSTEAKERQKETPEVKVQSSQTLPKQKSDADQQLENREISLQNADEDERGKAASARGKKRKVPEAEEEEAEAGNSTEHWVLKRQKLKAQKEEEAIKNKRTVFVGNLPPSCTKKMLCALFKDYGSIDSIRFRSVAREDPGMSRKVAVIQRKVHPQKTSVNAYVVFSSEDAVALALERNGLEIQKDFHIRVDKVADGSRYDNKRSVFVGNLSFEMNELAIRQHFEDCGKVEAVRLVRDQDSGFGKGFGYVLFESSDSVQLALELDGTKLDGRPLRVRRAEKQANKGGGRRRSGKGPVKGPVKGPERAGRKNFTANQQNPTKSSTSFRGEMVDPNKKSQKKVLKKKKRPKPKKRVHI</sequence>
<dbReference type="InterPro" id="IPR050502">
    <property type="entry name" value="Euk_RNA-bind_prot"/>
</dbReference>
<evidence type="ECO:0000256" key="1">
    <source>
        <dbReference type="ARBA" id="ARBA00022884"/>
    </source>
</evidence>
<feature type="region of interest" description="Disordered" evidence="3">
    <location>
        <begin position="334"/>
        <end position="417"/>
    </location>
</feature>
<dbReference type="InterPro" id="IPR012677">
    <property type="entry name" value="Nucleotide-bd_a/b_plait_sf"/>
</dbReference>
<dbReference type="InterPro" id="IPR035979">
    <property type="entry name" value="RBD_domain_sf"/>
</dbReference>
<accession>A0AAQ4QSS7</accession>
<proteinExistence type="predicted"/>
<dbReference type="GeneTree" id="ENSGT00390000011249"/>
<feature type="domain" description="RRM" evidence="4">
    <location>
        <begin position="162"/>
        <end position="257"/>
    </location>
</feature>
<keyword evidence="1 2" id="KW-0694">RNA-binding</keyword>
<dbReference type="CDD" id="cd12395">
    <property type="entry name" value="RRM2_RBM34"/>
    <property type="match status" value="1"/>
</dbReference>
<dbReference type="PANTHER" id="PTHR48025">
    <property type="entry name" value="OS02G0815200 PROTEIN"/>
    <property type="match status" value="1"/>
</dbReference>
<evidence type="ECO:0000313" key="6">
    <source>
        <dbReference type="Proteomes" id="UP000007635"/>
    </source>
</evidence>
<feature type="compositionally biased region" description="Basic residues" evidence="3">
    <location>
        <begin position="397"/>
        <end position="417"/>
    </location>
</feature>
<reference evidence="5" key="2">
    <citation type="submission" date="2025-08" db="UniProtKB">
        <authorList>
            <consortium name="Ensembl"/>
        </authorList>
    </citation>
    <scope>IDENTIFICATION</scope>
</reference>
<evidence type="ECO:0000259" key="4">
    <source>
        <dbReference type="PROSITE" id="PS50102"/>
    </source>
</evidence>
<dbReference type="AlphaFoldDB" id="A0AAQ4QSS7"/>
<dbReference type="SUPFAM" id="SSF54928">
    <property type="entry name" value="RNA-binding domain, RBD"/>
    <property type="match status" value="2"/>
</dbReference>
<feature type="compositionally biased region" description="Polar residues" evidence="3">
    <location>
        <begin position="373"/>
        <end position="387"/>
    </location>
</feature>
<reference evidence="5" key="3">
    <citation type="submission" date="2025-09" db="UniProtKB">
        <authorList>
            <consortium name="Ensembl"/>
        </authorList>
    </citation>
    <scope>IDENTIFICATION</scope>
</reference>
<dbReference type="Gene3D" id="3.30.70.330">
    <property type="match status" value="2"/>
</dbReference>
<name>A0AAQ4QSS7_GASAC</name>